<evidence type="ECO:0000256" key="7">
    <source>
        <dbReference type="ARBA" id="ARBA00022692"/>
    </source>
</evidence>
<dbReference type="InterPro" id="IPR003660">
    <property type="entry name" value="HAMP_dom"/>
</dbReference>
<reference evidence="18 19" key="1">
    <citation type="submission" date="2020-08" db="EMBL/GenBank/DDBJ databases">
        <title>Genomic Encyclopedia of Type Strains, Phase III (KMG-III): the genomes of soil and plant-associated and newly described type strains.</title>
        <authorList>
            <person name="Whitman W."/>
        </authorList>
    </citation>
    <scope>NUCLEOTIDE SEQUENCE [LARGE SCALE GENOMIC DNA]</scope>
    <source>
        <strain evidence="18 19">CECT 5862</strain>
    </source>
</reference>
<dbReference type="AlphaFoldDB" id="A0A7W5B4S0"/>
<keyword evidence="9 18" id="KW-0418">Kinase</keyword>
<proteinExistence type="predicted"/>
<evidence type="ECO:0000256" key="3">
    <source>
        <dbReference type="ARBA" id="ARBA00012438"/>
    </source>
</evidence>
<dbReference type="InterPro" id="IPR004358">
    <property type="entry name" value="Sig_transdc_His_kin-like_C"/>
</dbReference>
<name>A0A7W5B4S0_9BACL</name>
<keyword evidence="14" id="KW-0175">Coiled coil</keyword>
<evidence type="ECO:0000259" key="16">
    <source>
        <dbReference type="PROSITE" id="PS50109"/>
    </source>
</evidence>
<evidence type="ECO:0000256" key="9">
    <source>
        <dbReference type="ARBA" id="ARBA00022777"/>
    </source>
</evidence>
<dbReference type="EC" id="2.7.13.3" evidence="3"/>
<dbReference type="InterPro" id="IPR029151">
    <property type="entry name" value="Sensor-like_sf"/>
</dbReference>
<comment type="catalytic activity">
    <reaction evidence="1">
        <text>ATP + protein L-histidine = ADP + protein N-phospho-L-histidine.</text>
        <dbReference type="EC" id="2.7.13.3"/>
    </reaction>
</comment>
<dbReference type="EMBL" id="JACHXK010000030">
    <property type="protein sequence ID" value="MBB3114353.1"/>
    <property type="molecule type" value="Genomic_DNA"/>
</dbReference>
<dbReference type="CDD" id="cd00075">
    <property type="entry name" value="HATPase"/>
    <property type="match status" value="1"/>
</dbReference>
<dbReference type="Pfam" id="PF02518">
    <property type="entry name" value="HATPase_c"/>
    <property type="match status" value="1"/>
</dbReference>
<dbReference type="Gene3D" id="6.10.340.10">
    <property type="match status" value="1"/>
</dbReference>
<dbReference type="SUPFAM" id="SSF47384">
    <property type="entry name" value="Homodimeric domain of signal transducing histidine kinase"/>
    <property type="match status" value="1"/>
</dbReference>
<dbReference type="PROSITE" id="PS50885">
    <property type="entry name" value="HAMP"/>
    <property type="match status" value="1"/>
</dbReference>
<evidence type="ECO:0000256" key="10">
    <source>
        <dbReference type="ARBA" id="ARBA00022840"/>
    </source>
</evidence>
<evidence type="ECO:0000256" key="13">
    <source>
        <dbReference type="ARBA" id="ARBA00023136"/>
    </source>
</evidence>
<dbReference type="Pfam" id="PF00672">
    <property type="entry name" value="HAMP"/>
    <property type="match status" value="1"/>
</dbReference>
<dbReference type="PRINTS" id="PR00344">
    <property type="entry name" value="BCTRLSENSOR"/>
</dbReference>
<protein>
    <recommendedName>
        <fullName evidence="3">histidine kinase</fullName>
        <ecNumber evidence="3">2.7.13.3</ecNumber>
    </recommendedName>
</protein>
<dbReference type="PANTHER" id="PTHR45453:SF1">
    <property type="entry name" value="PHOSPHATE REGULON SENSOR PROTEIN PHOR"/>
    <property type="match status" value="1"/>
</dbReference>
<evidence type="ECO:0000256" key="4">
    <source>
        <dbReference type="ARBA" id="ARBA00022475"/>
    </source>
</evidence>
<dbReference type="SUPFAM" id="SSF55874">
    <property type="entry name" value="ATPase domain of HSP90 chaperone/DNA topoisomerase II/histidine kinase"/>
    <property type="match status" value="1"/>
</dbReference>
<dbReference type="CDD" id="cd12913">
    <property type="entry name" value="PDC1_MCP_like"/>
    <property type="match status" value="1"/>
</dbReference>
<evidence type="ECO:0000256" key="12">
    <source>
        <dbReference type="ARBA" id="ARBA00023012"/>
    </source>
</evidence>
<dbReference type="CDD" id="cd06225">
    <property type="entry name" value="HAMP"/>
    <property type="match status" value="1"/>
</dbReference>
<keyword evidence="6" id="KW-0808">Transferase</keyword>
<dbReference type="GO" id="GO:0016036">
    <property type="term" value="P:cellular response to phosphate starvation"/>
    <property type="evidence" value="ECO:0007669"/>
    <property type="project" value="TreeGrafter"/>
</dbReference>
<evidence type="ECO:0000256" key="2">
    <source>
        <dbReference type="ARBA" id="ARBA00004651"/>
    </source>
</evidence>
<keyword evidence="8" id="KW-0547">Nucleotide-binding</keyword>
<dbReference type="InterPro" id="IPR050351">
    <property type="entry name" value="BphY/WalK/GraS-like"/>
</dbReference>
<dbReference type="InterPro" id="IPR003594">
    <property type="entry name" value="HATPase_dom"/>
</dbReference>
<keyword evidence="7 15" id="KW-0812">Transmembrane</keyword>
<keyword evidence="11 15" id="KW-1133">Transmembrane helix</keyword>
<keyword evidence="10" id="KW-0067">ATP-binding</keyword>
<dbReference type="Pfam" id="PF02743">
    <property type="entry name" value="dCache_1"/>
    <property type="match status" value="1"/>
</dbReference>
<dbReference type="SMART" id="SM00388">
    <property type="entry name" value="HisKA"/>
    <property type="match status" value="1"/>
</dbReference>
<dbReference type="InterPro" id="IPR003661">
    <property type="entry name" value="HisK_dim/P_dom"/>
</dbReference>
<dbReference type="InterPro" id="IPR033479">
    <property type="entry name" value="dCache_1"/>
</dbReference>
<comment type="subcellular location">
    <subcellularLocation>
        <location evidence="2">Cell membrane</location>
        <topology evidence="2">Multi-pass membrane protein</topology>
    </subcellularLocation>
</comment>
<dbReference type="SMART" id="SM00304">
    <property type="entry name" value="HAMP"/>
    <property type="match status" value="1"/>
</dbReference>
<feature type="coiled-coil region" evidence="14">
    <location>
        <begin position="432"/>
        <end position="481"/>
    </location>
</feature>
<evidence type="ECO:0000256" key="8">
    <source>
        <dbReference type="ARBA" id="ARBA00022741"/>
    </source>
</evidence>
<feature type="transmembrane region" description="Helical" evidence="15">
    <location>
        <begin position="368"/>
        <end position="390"/>
    </location>
</feature>
<dbReference type="Proteomes" id="UP000570361">
    <property type="component" value="Unassembled WGS sequence"/>
</dbReference>
<dbReference type="CDD" id="cd00082">
    <property type="entry name" value="HisKA"/>
    <property type="match status" value="1"/>
</dbReference>
<gene>
    <name evidence="18" type="ORF">FHS18_006474</name>
</gene>
<evidence type="ECO:0000256" key="15">
    <source>
        <dbReference type="SAM" id="Phobius"/>
    </source>
</evidence>
<dbReference type="FunFam" id="3.30.565.10:FF:000006">
    <property type="entry name" value="Sensor histidine kinase WalK"/>
    <property type="match status" value="1"/>
</dbReference>
<comment type="caution">
    <text evidence="18">The sequence shown here is derived from an EMBL/GenBank/DDBJ whole genome shotgun (WGS) entry which is preliminary data.</text>
</comment>
<evidence type="ECO:0000313" key="19">
    <source>
        <dbReference type="Proteomes" id="UP000570361"/>
    </source>
</evidence>
<dbReference type="GO" id="GO:0000155">
    <property type="term" value="F:phosphorelay sensor kinase activity"/>
    <property type="evidence" value="ECO:0007669"/>
    <property type="project" value="InterPro"/>
</dbReference>
<dbReference type="InterPro" id="IPR036097">
    <property type="entry name" value="HisK_dim/P_sf"/>
</dbReference>
<dbReference type="GO" id="GO:0005524">
    <property type="term" value="F:ATP binding"/>
    <property type="evidence" value="ECO:0007669"/>
    <property type="project" value="UniProtKB-KW"/>
</dbReference>
<feature type="domain" description="Histidine kinase" evidence="16">
    <location>
        <begin position="491"/>
        <end position="709"/>
    </location>
</feature>
<organism evidence="18 19">
    <name type="scientific">Paenibacillus phyllosphaerae</name>
    <dbReference type="NCBI Taxonomy" id="274593"/>
    <lineage>
        <taxon>Bacteria</taxon>
        <taxon>Bacillati</taxon>
        <taxon>Bacillota</taxon>
        <taxon>Bacilli</taxon>
        <taxon>Bacillales</taxon>
        <taxon>Paenibacillaceae</taxon>
        <taxon>Paenibacillus</taxon>
    </lineage>
</organism>
<dbReference type="SUPFAM" id="SSF103190">
    <property type="entry name" value="Sensory domain-like"/>
    <property type="match status" value="1"/>
</dbReference>
<dbReference type="Pfam" id="PF00512">
    <property type="entry name" value="HisKA"/>
    <property type="match status" value="1"/>
</dbReference>
<dbReference type="Gene3D" id="3.30.565.10">
    <property type="entry name" value="Histidine kinase-like ATPase, C-terminal domain"/>
    <property type="match status" value="1"/>
</dbReference>
<evidence type="ECO:0000256" key="6">
    <source>
        <dbReference type="ARBA" id="ARBA00022679"/>
    </source>
</evidence>
<dbReference type="GO" id="GO:0005886">
    <property type="term" value="C:plasma membrane"/>
    <property type="evidence" value="ECO:0007669"/>
    <property type="project" value="UniProtKB-SubCell"/>
</dbReference>
<dbReference type="InterPro" id="IPR005467">
    <property type="entry name" value="His_kinase_dom"/>
</dbReference>
<feature type="domain" description="HAMP" evidence="17">
    <location>
        <begin position="392"/>
        <end position="444"/>
    </location>
</feature>
<dbReference type="InterPro" id="IPR036890">
    <property type="entry name" value="HATPase_C_sf"/>
</dbReference>
<evidence type="ECO:0000256" key="11">
    <source>
        <dbReference type="ARBA" id="ARBA00022989"/>
    </source>
</evidence>
<evidence type="ECO:0000256" key="1">
    <source>
        <dbReference type="ARBA" id="ARBA00000085"/>
    </source>
</evidence>
<evidence type="ECO:0000313" key="18">
    <source>
        <dbReference type="EMBL" id="MBB3114353.1"/>
    </source>
</evidence>
<keyword evidence="12" id="KW-0902">Two-component regulatory system</keyword>
<keyword evidence="4" id="KW-1003">Cell membrane</keyword>
<dbReference type="SMART" id="SM00387">
    <property type="entry name" value="HATPase_c"/>
    <property type="match status" value="1"/>
</dbReference>
<evidence type="ECO:0000259" key="17">
    <source>
        <dbReference type="PROSITE" id="PS50885"/>
    </source>
</evidence>
<keyword evidence="13 15" id="KW-0472">Membrane</keyword>
<evidence type="ECO:0000256" key="5">
    <source>
        <dbReference type="ARBA" id="ARBA00022553"/>
    </source>
</evidence>
<keyword evidence="5" id="KW-0597">Phosphoprotein</keyword>
<dbReference type="GO" id="GO:0004721">
    <property type="term" value="F:phosphoprotein phosphatase activity"/>
    <property type="evidence" value="ECO:0007669"/>
    <property type="project" value="TreeGrafter"/>
</dbReference>
<dbReference type="Gene3D" id="3.30.450.20">
    <property type="entry name" value="PAS domain"/>
    <property type="match status" value="1"/>
</dbReference>
<sequence>MFRSRKGRPRAFALQLLMGMLIVALVPLLLLSTLAGQTVRSQLTEMNARSAAITEQNYIRMYETNIEQQAKAINAELRKVEDAVLMAKAMAESIFRSDHQPVVQPLSFVYDSQRKGFVEPSDKADPRLGTVGIRDESGRKRPTAVQAYDLSLAKSLYPVFRSATSRNPTIVAMYYIHPLDGSFFYPEYDGPEAPVQPRIKPLTSYPFYTAALNVPPSEERVIWTEPYYDITPRGWMFTATAPVYDERRVLKGVVAADVTIERFVGNVLDTSFHGGDGYALLLDQQSGLIAAQKHGGEELATLDLATLFAPQYDNSFRSMRLGGKPQAVFSRTIPATSWVLGYIVPEQKMLEPVYSATSAVAETTKKKLFFQLAGLGGLASCICILLAFYLRAKIVRPVQSLTNAFTEVGGGMFPQKLHDTGSLEFNRLLHAFNRMTDQIRELMEQQVQHNQQLEHKVELRTEELSAMNRELELRVDELLRIENWRKELFMNISHDLKTPITLIRGYIEAIQDGTIPPQSTSVFLERIYEGIQTITRFVKHLTELSLLETRQTKAVMAELDAERFFLQLAEKWKAYLTLENRPFHIQRSGGSAWLSGDADMIERVIGNLLENAIKYSDASAPITLRYEQDGGVVRYHVTDNGNGIPEKEMPLIFQSFYRVDRSRNSHIPGSGLGLSIAKEIADIHGGELTVKRNPSGVGCTFTLVLPIAEAPSSRQRLAQ</sequence>
<keyword evidence="19" id="KW-1185">Reference proteome</keyword>
<dbReference type="PANTHER" id="PTHR45453">
    <property type="entry name" value="PHOSPHATE REGULON SENSOR PROTEIN PHOR"/>
    <property type="match status" value="1"/>
</dbReference>
<dbReference type="Gene3D" id="1.10.287.130">
    <property type="match status" value="1"/>
</dbReference>
<dbReference type="PROSITE" id="PS50109">
    <property type="entry name" value="HIS_KIN"/>
    <property type="match status" value="1"/>
</dbReference>
<dbReference type="RefSeq" id="WP_183604390.1">
    <property type="nucleotide sequence ID" value="NZ_JACHXK010000030.1"/>
</dbReference>
<dbReference type="SUPFAM" id="SSF158472">
    <property type="entry name" value="HAMP domain-like"/>
    <property type="match status" value="1"/>
</dbReference>
<evidence type="ECO:0000256" key="14">
    <source>
        <dbReference type="SAM" id="Coils"/>
    </source>
</evidence>
<accession>A0A7W5B4S0</accession>